<proteinExistence type="predicted"/>
<dbReference type="OrthoDB" id="3483528at2"/>
<feature type="transmembrane region" description="Helical" evidence="1">
    <location>
        <begin position="31"/>
        <end position="50"/>
    </location>
</feature>
<keyword evidence="3" id="KW-1185">Reference proteome</keyword>
<name>A0A5C4IYF6_9ACTN</name>
<feature type="transmembrane region" description="Helical" evidence="1">
    <location>
        <begin position="71"/>
        <end position="92"/>
    </location>
</feature>
<organism evidence="2 3">
    <name type="scientific">Actinomadura soli</name>
    <dbReference type="NCBI Taxonomy" id="2508997"/>
    <lineage>
        <taxon>Bacteria</taxon>
        <taxon>Bacillati</taxon>
        <taxon>Actinomycetota</taxon>
        <taxon>Actinomycetes</taxon>
        <taxon>Streptosporangiales</taxon>
        <taxon>Thermomonosporaceae</taxon>
        <taxon>Actinomadura</taxon>
    </lineage>
</organism>
<evidence type="ECO:0000256" key="1">
    <source>
        <dbReference type="SAM" id="Phobius"/>
    </source>
</evidence>
<accession>A0A5C4IYF6</accession>
<evidence type="ECO:0000313" key="2">
    <source>
        <dbReference type="EMBL" id="TMQ82765.1"/>
    </source>
</evidence>
<protein>
    <submittedName>
        <fullName evidence="2">Uncharacterized protein</fullName>
    </submittedName>
</protein>
<keyword evidence="1" id="KW-1133">Transmembrane helix</keyword>
<keyword evidence="1" id="KW-0812">Transmembrane</keyword>
<gene>
    <name evidence="2" type="ORF">ETD83_41260</name>
</gene>
<evidence type="ECO:0000313" key="3">
    <source>
        <dbReference type="Proteomes" id="UP000309174"/>
    </source>
</evidence>
<comment type="caution">
    <text evidence="2">The sequence shown here is derived from an EMBL/GenBank/DDBJ whole genome shotgun (WGS) entry which is preliminary data.</text>
</comment>
<sequence length="152" mass="16210">MWIGLAVAVGVPSLFIGIEDLFDPAEDPLTGWIFLMFATICAAVPVWMRLGRRRDAVFSGQSGVVFPVSRSAGPAIAVTLAAAGTSAILLALSPELGSHGDLPLLVCCSIRSLICRCSIRRTIPRSCCTRSCTMSRTTKIGRNWRSLQASNG</sequence>
<reference evidence="2 3" key="1">
    <citation type="submission" date="2019-05" db="EMBL/GenBank/DDBJ databases">
        <title>Draft genome sequence of Actinomadura sp. 14C53.</title>
        <authorList>
            <person name="Saricaoglu S."/>
            <person name="Isik K."/>
        </authorList>
    </citation>
    <scope>NUCLEOTIDE SEQUENCE [LARGE SCALE GENOMIC DNA]</scope>
    <source>
        <strain evidence="2 3">14C53</strain>
    </source>
</reference>
<dbReference type="Proteomes" id="UP000309174">
    <property type="component" value="Unassembled WGS sequence"/>
</dbReference>
<dbReference type="AlphaFoldDB" id="A0A5C4IYF6"/>
<dbReference type="EMBL" id="VCKW01000505">
    <property type="protein sequence ID" value="TMQ82765.1"/>
    <property type="molecule type" value="Genomic_DNA"/>
</dbReference>
<dbReference type="RefSeq" id="WP_138650676.1">
    <property type="nucleotide sequence ID" value="NZ_VCKW01000505.1"/>
</dbReference>
<keyword evidence="1" id="KW-0472">Membrane</keyword>